<reference evidence="2 3" key="1">
    <citation type="journal article" date="2014" name="Nat. Commun.">
        <title>Klebsormidium flaccidum genome reveals primary factors for plant terrestrial adaptation.</title>
        <authorList>
            <person name="Hori K."/>
            <person name="Maruyama F."/>
            <person name="Fujisawa T."/>
            <person name="Togashi T."/>
            <person name="Yamamoto N."/>
            <person name="Seo M."/>
            <person name="Sato S."/>
            <person name="Yamada T."/>
            <person name="Mori H."/>
            <person name="Tajima N."/>
            <person name="Moriyama T."/>
            <person name="Ikeuchi M."/>
            <person name="Watanabe M."/>
            <person name="Wada H."/>
            <person name="Kobayashi K."/>
            <person name="Saito M."/>
            <person name="Masuda T."/>
            <person name="Sasaki-Sekimoto Y."/>
            <person name="Mashiguchi K."/>
            <person name="Awai K."/>
            <person name="Shimojima M."/>
            <person name="Masuda S."/>
            <person name="Iwai M."/>
            <person name="Nobusawa T."/>
            <person name="Narise T."/>
            <person name="Kondo S."/>
            <person name="Saito H."/>
            <person name="Sato R."/>
            <person name="Murakawa M."/>
            <person name="Ihara Y."/>
            <person name="Oshima-Yamada Y."/>
            <person name="Ohtaka K."/>
            <person name="Satoh M."/>
            <person name="Sonobe K."/>
            <person name="Ishii M."/>
            <person name="Ohtani R."/>
            <person name="Kanamori-Sato M."/>
            <person name="Honoki R."/>
            <person name="Miyazaki D."/>
            <person name="Mochizuki H."/>
            <person name="Umetsu J."/>
            <person name="Higashi K."/>
            <person name="Shibata D."/>
            <person name="Kamiya Y."/>
            <person name="Sato N."/>
            <person name="Nakamura Y."/>
            <person name="Tabata S."/>
            <person name="Ida S."/>
            <person name="Kurokawa K."/>
            <person name="Ohta H."/>
        </authorList>
    </citation>
    <scope>NUCLEOTIDE SEQUENCE [LARGE SCALE GENOMIC DNA]</scope>
    <source>
        <strain evidence="2 3">NIES-2285</strain>
    </source>
</reference>
<keyword evidence="3" id="KW-1185">Reference proteome</keyword>
<feature type="compositionally biased region" description="Basic and acidic residues" evidence="1">
    <location>
        <begin position="18"/>
        <end position="35"/>
    </location>
</feature>
<dbReference type="OrthoDB" id="5340910at2759"/>
<dbReference type="InterPro" id="IPR039687">
    <property type="entry name" value="NPHP1"/>
</dbReference>
<evidence type="ECO:0000313" key="3">
    <source>
        <dbReference type="Proteomes" id="UP000054558"/>
    </source>
</evidence>
<dbReference type="PANTHER" id="PTHR15176">
    <property type="entry name" value="NEPHROCYSTIN"/>
    <property type="match status" value="1"/>
</dbReference>
<dbReference type="GO" id="GO:0090251">
    <property type="term" value="P:protein localization involved in establishment of planar polarity"/>
    <property type="evidence" value="ECO:0000318"/>
    <property type="project" value="GO_Central"/>
</dbReference>
<accession>A0A1Y1ICD2</accession>
<evidence type="ECO:0000313" key="2">
    <source>
        <dbReference type="EMBL" id="GAQ86731.1"/>
    </source>
</evidence>
<dbReference type="AlphaFoldDB" id="A0A1Y1ICD2"/>
<dbReference type="OMA" id="DEVCVAW"/>
<dbReference type="Proteomes" id="UP000054558">
    <property type="component" value="Unassembled WGS sequence"/>
</dbReference>
<protein>
    <submittedName>
        <fullName evidence="2">Uncharacterized protein</fullName>
    </submittedName>
</protein>
<dbReference type="PANTHER" id="PTHR15176:SF1">
    <property type="entry name" value="NEPHROCYSTIN-1"/>
    <property type="match status" value="1"/>
</dbReference>
<organism evidence="2 3">
    <name type="scientific">Klebsormidium nitens</name>
    <name type="common">Green alga</name>
    <name type="synonym">Ulothrix nitens</name>
    <dbReference type="NCBI Taxonomy" id="105231"/>
    <lineage>
        <taxon>Eukaryota</taxon>
        <taxon>Viridiplantae</taxon>
        <taxon>Streptophyta</taxon>
        <taxon>Klebsormidiophyceae</taxon>
        <taxon>Klebsormidiales</taxon>
        <taxon>Klebsormidiaceae</taxon>
        <taxon>Klebsormidium</taxon>
    </lineage>
</organism>
<gene>
    <name evidence="2" type="ORF">KFL_003080020</name>
</gene>
<dbReference type="GO" id="GO:0005737">
    <property type="term" value="C:cytoplasm"/>
    <property type="evidence" value="ECO:0000318"/>
    <property type="project" value="GO_Central"/>
</dbReference>
<name>A0A1Y1ICD2_KLENI</name>
<dbReference type="STRING" id="105231.A0A1Y1ICD2"/>
<proteinExistence type="predicted"/>
<feature type="region of interest" description="Disordered" evidence="1">
    <location>
        <begin position="1"/>
        <end position="91"/>
    </location>
</feature>
<sequence>MAETSGQGQGSWGGAQNTEKRSTQNNMERGDRYDSDSSSSYVSTDEEDEREQRQTSQPGPSGRSGLAQHDVTSTGGSARTERGTSAMRFRDERKRVSGFGLGQSLQGTSMGFAEGLARDEAVAFSYLQSLGPMNPLVRPSLIQQQEKRGELTVESVLRPVLAESGLRFTDLFLNPNTQTVEDIVSPCFNLSLIRALHVPITGLARPVLRRTVRVCLYDGSRFLGNFVTMPCKTPKRDVEPWIFSTKASYSKHTELPKLLLKLGREKGYGSSKRLGPHYKWSGSTELLLSETSNGWDAAGNQCLVRSNACPGVLTVYIELNVCYDASAEEATGALNRAGSRTDQSQVDEITCAHATFQFPKTPNVGKQLAEDREFVVPLMGGSLSAPVDLQELAKREGRSASLWTRLAAKPPKPTLRLRISRLSQAELQQSKSLPSTVLATPAQLPFFTMHRQLAARRLLAHTHSVGAPAAAPALALFPKLADDPALFEALFAVWQKRASSVTRVEQARPDVQLVQFQRCLLQLWPLTRTREIPPRGMASDAMGQDARAAVIRKYIQRPVGENLSSSQAHWMHKPFDSREFVYDWQSGVSRVS</sequence>
<dbReference type="EMBL" id="DF237257">
    <property type="protein sequence ID" value="GAQ86731.1"/>
    <property type="molecule type" value="Genomic_DNA"/>
</dbReference>
<evidence type="ECO:0000256" key="1">
    <source>
        <dbReference type="SAM" id="MobiDB-lite"/>
    </source>
</evidence>
<dbReference type="GO" id="GO:0005929">
    <property type="term" value="C:cilium"/>
    <property type="evidence" value="ECO:0000318"/>
    <property type="project" value="GO_Central"/>
</dbReference>